<dbReference type="CDD" id="cd06170">
    <property type="entry name" value="LuxR_C_like"/>
    <property type="match status" value="1"/>
</dbReference>
<dbReference type="PRINTS" id="PR00038">
    <property type="entry name" value="HTHLUXR"/>
</dbReference>
<protein>
    <submittedName>
        <fullName evidence="8">Oxygen regulatory protein NreC</fullName>
    </submittedName>
</protein>
<dbReference type="PANTHER" id="PTHR43214:SF41">
    <property type="entry name" value="NITRATE_NITRITE RESPONSE REGULATOR PROTEIN NARP"/>
    <property type="match status" value="1"/>
</dbReference>
<dbReference type="InterPro" id="IPR016032">
    <property type="entry name" value="Sig_transdc_resp-reg_C-effctor"/>
</dbReference>
<dbReference type="GO" id="GO:0000160">
    <property type="term" value="P:phosphorelay signal transduction system"/>
    <property type="evidence" value="ECO:0007669"/>
    <property type="project" value="InterPro"/>
</dbReference>
<dbReference type="EMBL" id="VSSQ01015721">
    <property type="protein sequence ID" value="MPM56364.1"/>
    <property type="molecule type" value="Genomic_DNA"/>
</dbReference>
<dbReference type="Gene3D" id="1.10.10.10">
    <property type="entry name" value="Winged helix-like DNA-binding domain superfamily/Winged helix DNA-binding domain"/>
    <property type="match status" value="1"/>
</dbReference>
<feature type="compositionally biased region" description="Low complexity" evidence="5">
    <location>
        <begin position="186"/>
        <end position="198"/>
    </location>
</feature>
<feature type="region of interest" description="Disordered" evidence="5">
    <location>
        <begin position="1"/>
        <end position="29"/>
    </location>
</feature>
<gene>
    <name evidence="8" type="primary">nreC_29</name>
    <name evidence="8" type="ORF">SDC9_103166</name>
</gene>
<dbReference type="SMART" id="SM00421">
    <property type="entry name" value="HTH_LUXR"/>
    <property type="match status" value="1"/>
</dbReference>
<evidence type="ECO:0000256" key="4">
    <source>
        <dbReference type="ARBA" id="ARBA00023163"/>
    </source>
</evidence>
<dbReference type="InterPro" id="IPR036388">
    <property type="entry name" value="WH-like_DNA-bd_sf"/>
</dbReference>
<sequence length="269" mass="29019">MPDDPTNAPSLPSEQSGLGQASGGPPRWDPGLSLPAPVLVVEDEPEFQMRLRDVLMQLGYAPDALLIAATLAEARDTLAHQPVALALIDLALPDGNGRELIGELRSQDPCLTILVVTAWSSEDAILGALRAGATGYVLKERDDFEVMLSIRSALRGGAPIDPFIARRILEFLPDTPAEHPQPRTMPAVARSAPASAAPTPQPPSGEPLSKREREILRMVANGLSNREIAEHLHLSYYTVETHVKRIYRKLAVSSRVGAVRTALTRGDLD</sequence>
<accession>A0A645B3R5</accession>
<dbReference type="CDD" id="cd17535">
    <property type="entry name" value="REC_NarL-like"/>
    <property type="match status" value="1"/>
</dbReference>
<dbReference type="SMART" id="SM00448">
    <property type="entry name" value="REC"/>
    <property type="match status" value="1"/>
</dbReference>
<dbReference type="InterPro" id="IPR039420">
    <property type="entry name" value="WalR-like"/>
</dbReference>
<dbReference type="InterPro" id="IPR058245">
    <property type="entry name" value="NreC/VraR/RcsB-like_REC"/>
</dbReference>
<comment type="caution">
    <text evidence="8">The sequence shown here is derived from an EMBL/GenBank/DDBJ whole genome shotgun (WGS) entry which is preliminary data.</text>
</comment>
<dbReference type="InterPro" id="IPR011006">
    <property type="entry name" value="CheY-like_superfamily"/>
</dbReference>
<dbReference type="Pfam" id="PF00072">
    <property type="entry name" value="Response_reg"/>
    <property type="match status" value="1"/>
</dbReference>
<dbReference type="InterPro" id="IPR001789">
    <property type="entry name" value="Sig_transdc_resp-reg_receiver"/>
</dbReference>
<keyword evidence="4" id="KW-0804">Transcription</keyword>
<keyword evidence="3" id="KW-0238">DNA-binding</keyword>
<dbReference type="PROSITE" id="PS00622">
    <property type="entry name" value="HTH_LUXR_1"/>
    <property type="match status" value="1"/>
</dbReference>
<feature type="domain" description="HTH luxR-type" evidence="6">
    <location>
        <begin position="201"/>
        <end position="266"/>
    </location>
</feature>
<dbReference type="SUPFAM" id="SSF52172">
    <property type="entry name" value="CheY-like"/>
    <property type="match status" value="1"/>
</dbReference>
<dbReference type="InterPro" id="IPR000792">
    <property type="entry name" value="Tscrpt_reg_LuxR_C"/>
</dbReference>
<proteinExistence type="predicted"/>
<evidence type="ECO:0000256" key="1">
    <source>
        <dbReference type="ARBA" id="ARBA00022553"/>
    </source>
</evidence>
<evidence type="ECO:0000313" key="8">
    <source>
        <dbReference type="EMBL" id="MPM56364.1"/>
    </source>
</evidence>
<dbReference type="PANTHER" id="PTHR43214">
    <property type="entry name" value="TWO-COMPONENT RESPONSE REGULATOR"/>
    <property type="match status" value="1"/>
</dbReference>
<keyword evidence="2" id="KW-0805">Transcription regulation</keyword>
<feature type="compositionally biased region" description="Polar residues" evidence="5">
    <location>
        <begin position="7"/>
        <end position="19"/>
    </location>
</feature>
<feature type="region of interest" description="Disordered" evidence="5">
    <location>
        <begin position="176"/>
        <end position="210"/>
    </location>
</feature>
<evidence type="ECO:0000259" key="7">
    <source>
        <dbReference type="PROSITE" id="PS50110"/>
    </source>
</evidence>
<dbReference type="SUPFAM" id="SSF46894">
    <property type="entry name" value="C-terminal effector domain of the bipartite response regulators"/>
    <property type="match status" value="1"/>
</dbReference>
<dbReference type="AlphaFoldDB" id="A0A645B3R5"/>
<dbReference type="GO" id="GO:0003677">
    <property type="term" value="F:DNA binding"/>
    <property type="evidence" value="ECO:0007669"/>
    <property type="project" value="UniProtKB-KW"/>
</dbReference>
<dbReference type="GO" id="GO:0006355">
    <property type="term" value="P:regulation of DNA-templated transcription"/>
    <property type="evidence" value="ECO:0007669"/>
    <property type="project" value="InterPro"/>
</dbReference>
<reference evidence="8" key="1">
    <citation type="submission" date="2019-08" db="EMBL/GenBank/DDBJ databases">
        <authorList>
            <person name="Kucharzyk K."/>
            <person name="Murdoch R.W."/>
            <person name="Higgins S."/>
            <person name="Loffler F."/>
        </authorList>
    </citation>
    <scope>NUCLEOTIDE SEQUENCE</scope>
</reference>
<evidence type="ECO:0000256" key="3">
    <source>
        <dbReference type="ARBA" id="ARBA00023125"/>
    </source>
</evidence>
<organism evidence="8">
    <name type="scientific">bioreactor metagenome</name>
    <dbReference type="NCBI Taxonomy" id="1076179"/>
    <lineage>
        <taxon>unclassified sequences</taxon>
        <taxon>metagenomes</taxon>
        <taxon>ecological metagenomes</taxon>
    </lineage>
</organism>
<keyword evidence="1" id="KW-0597">Phosphoprotein</keyword>
<feature type="domain" description="Response regulatory" evidence="7">
    <location>
        <begin position="37"/>
        <end position="154"/>
    </location>
</feature>
<dbReference type="Pfam" id="PF00196">
    <property type="entry name" value="GerE"/>
    <property type="match status" value="1"/>
</dbReference>
<name>A0A645B3R5_9ZZZZ</name>
<dbReference type="Gene3D" id="3.40.50.2300">
    <property type="match status" value="1"/>
</dbReference>
<evidence type="ECO:0000256" key="5">
    <source>
        <dbReference type="SAM" id="MobiDB-lite"/>
    </source>
</evidence>
<evidence type="ECO:0000259" key="6">
    <source>
        <dbReference type="PROSITE" id="PS50043"/>
    </source>
</evidence>
<dbReference type="PROSITE" id="PS50110">
    <property type="entry name" value="RESPONSE_REGULATORY"/>
    <property type="match status" value="1"/>
</dbReference>
<evidence type="ECO:0000256" key="2">
    <source>
        <dbReference type="ARBA" id="ARBA00023015"/>
    </source>
</evidence>
<dbReference type="PROSITE" id="PS50043">
    <property type="entry name" value="HTH_LUXR_2"/>
    <property type="match status" value="1"/>
</dbReference>